<keyword evidence="4 8" id="KW-0812">Transmembrane</keyword>
<evidence type="ECO:0000256" key="4">
    <source>
        <dbReference type="ARBA" id="ARBA00022692"/>
    </source>
</evidence>
<comment type="subcellular location">
    <subcellularLocation>
        <location evidence="1 8">Cell outer membrane</location>
        <topology evidence="1 8">Multi-pass membrane protein</topology>
    </subcellularLocation>
</comment>
<dbReference type="RefSeq" id="WP_097112756.1">
    <property type="nucleotide sequence ID" value="NZ_OBEB01000009.1"/>
</dbReference>
<evidence type="ECO:0000259" key="12">
    <source>
        <dbReference type="Pfam" id="PF07715"/>
    </source>
</evidence>
<feature type="domain" description="TonB-dependent receptor plug" evidence="12">
    <location>
        <begin position="139"/>
        <end position="238"/>
    </location>
</feature>
<dbReference type="OrthoDB" id="99276at2"/>
<keyword evidence="7 8" id="KW-0998">Cell outer membrane</keyword>
<comment type="similarity">
    <text evidence="8 9">Belongs to the TonB-dependent receptor family.</text>
</comment>
<dbReference type="InterPro" id="IPR010104">
    <property type="entry name" value="TonB_rcpt_bac"/>
</dbReference>
<dbReference type="Gene3D" id="2.40.170.20">
    <property type="entry name" value="TonB-dependent receptor, beta-barrel domain"/>
    <property type="match status" value="1"/>
</dbReference>
<keyword evidence="2 8" id="KW-0813">Transport</keyword>
<dbReference type="GO" id="GO:0030246">
    <property type="term" value="F:carbohydrate binding"/>
    <property type="evidence" value="ECO:0007669"/>
    <property type="project" value="InterPro"/>
</dbReference>
<dbReference type="InterPro" id="IPR039426">
    <property type="entry name" value="TonB-dep_rcpt-like"/>
</dbReference>
<accession>A0A285JIT0</accession>
<dbReference type="Pfam" id="PF13620">
    <property type="entry name" value="CarboxypepD_reg"/>
    <property type="match status" value="1"/>
</dbReference>
<feature type="chain" id="PRO_5012809256" evidence="10">
    <location>
        <begin position="34"/>
        <end position="934"/>
    </location>
</feature>
<proteinExistence type="inferred from homology"/>
<evidence type="ECO:0000256" key="2">
    <source>
        <dbReference type="ARBA" id="ARBA00022448"/>
    </source>
</evidence>
<evidence type="ECO:0000256" key="5">
    <source>
        <dbReference type="ARBA" id="ARBA00023077"/>
    </source>
</evidence>
<dbReference type="InterPro" id="IPR000531">
    <property type="entry name" value="Beta-barrel_TonB"/>
</dbReference>
<dbReference type="CDD" id="cd01347">
    <property type="entry name" value="ligand_gated_channel"/>
    <property type="match status" value="1"/>
</dbReference>
<evidence type="ECO:0000256" key="1">
    <source>
        <dbReference type="ARBA" id="ARBA00004571"/>
    </source>
</evidence>
<keyword evidence="14" id="KW-1185">Reference proteome</keyword>
<evidence type="ECO:0000259" key="11">
    <source>
        <dbReference type="Pfam" id="PF00593"/>
    </source>
</evidence>
<protein>
    <submittedName>
        <fullName evidence="13">TonB-dependent receptor</fullName>
    </submittedName>
</protein>
<evidence type="ECO:0000256" key="6">
    <source>
        <dbReference type="ARBA" id="ARBA00023136"/>
    </source>
</evidence>
<evidence type="ECO:0000256" key="7">
    <source>
        <dbReference type="ARBA" id="ARBA00023237"/>
    </source>
</evidence>
<sequence>MLAAKRKTRFNKKPIVNGLLLALTLPIAAYVQAAAVIEGVVQKADSGSVLSGALVKVADSQQQVFTDASGRFVLRNLDPGTVTLEISYIGLPAQRQQITVTENSTKAIVIELTDVERLAVVGQRQAQNKALNMYRASDAITNYIAADDMGQFVDQNVAESLQRLPGTSISRDQGEGRFVSIRGIAAGLSSVTVNGMRIGTPEGSSRAVPLDVIPTGSIEGISVTKAPTPDMPGDAIGGSVEVKSASAFDRDGRQIRYRAEASYNELSGETSPKLSLNASDTFSLNGDNNKNFGVAVGLNYLDRKLESDNVEAEYDMVDFQDGEVFSLIELQQRKYYVNRERIGANLNLEYRPDTSNKYFANTVFSRFSDAETRQRSIFIFEDGTLSDFDGNNAYVTEMEPDAFRRRIRFRTKEQDTLALNLGAEHSRSSYNLDYYAGVSTTRERVPDENEGRFEYTGDPLDATYVIGQGIPGFGIFNNGVADTSHLDNANYELDRAVLEPKVIDDDEYNLGVNFELPYAFGNNNLTLKTGVDLRWKQKDTDTDEVELRRTPDATLDQFTIGTPSYGLGDLGQGVSSAGYINFFNQNRADFTARPQDVAENTQLSLGEDFVADEDVQAGYLMATYDGERSRLIAGIRVERTDYSASGNQLTFDEDGELTISQRSVSSDYTNVLPGLHYSYELADDLMLRAAWTNTIARPSFNDISPRAEINLEDNEVELGNPDLDPYEATNYDLLLDWYYNEGSLLSAGIFYKDIDNFIVELTNNDVPEFAGFDVTRPINALSASVKGLEFAWQHSFTQPQLSGVLVGANFTLLDTDLAVLERPGESFSLPESAEQAGNFYLGYEDNKFSTRISVSYRDKFLSEVGDDVNYDIYVAAHTQVDITASYKLSKQVELVAELINLTDEPLELYQGNAAYTYQFEEYGMTFALGVKGRF</sequence>
<dbReference type="Pfam" id="PF07715">
    <property type="entry name" value="Plug"/>
    <property type="match status" value="1"/>
</dbReference>
<evidence type="ECO:0000256" key="8">
    <source>
        <dbReference type="PROSITE-ProRule" id="PRU01360"/>
    </source>
</evidence>
<name>A0A285JIT0_9GAMM</name>
<dbReference type="PANTHER" id="PTHR40980">
    <property type="entry name" value="PLUG DOMAIN-CONTAINING PROTEIN"/>
    <property type="match status" value="1"/>
</dbReference>
<dbReference type="AlphaFoldDB" id="A0A285JIT0"/>
<feature type="signal peptide" evidence="10">
    <location>
        <begin position="1"/>
        <end position="33"/>
    </location>
</feature>
<evidence type="ECO:0000313" key="13">
    <source>
        <dbReference type="EMBL" id="SNY59286.1"/>
    </source>
</evidence>
<dbReference type="SUPFAM" id="SSF49452">
    <property type="entry name" value="Starch-binding domain-like"/>
    <property type="match status" value="1"/>
</dbReference>
<dbReference type="InterPro" id="IPR013784">
    <property type="entry name" value="Carb-bd-like_fold"/>
</dbReference>
<keyword evidence="13" id="KW-0675">Receptor</keyword>
<dbReference type="GO" id="GO:0009279">
    <property type="term" value="C:cell outer membrane"/>
    <property type="evidence" value="ECO:0007669"/>
    <property type="project" value="UniProtKB-SubCell"/>
</dbReference>
<evidence type="ECO:0000256" key="10">
    <source>
        <dbReference type="SAM" id="SignalP"/>
    </source>
</evidence>
<evidence type="ECO:0000256" key="9">
    <source>
        <dbReference type="RuleBase" id="RU003357"/>
    </source>
</evidence>
<evidence type="ECO:0000313" key="14">
    <source>
        <dbReference type="Proteomes" id="UP000219353"/>
    </source>
</evidence>
<dbReference type="Pfam" id="PF00593">
    <property type="entry name" value="TonB_dep_Rec_b-barrel"/>
    <property type="match status" value="1"/>
</dbReference>
<keyword evidence="6 8" id="KW-0472">Membrane</keyword>
<dbReference type="NCBIfam" id="TIGR01782">
    <property type="entry name" value="TonB-Xanth-Caul"/>
    <property type="match status" value="1"/>
</dbReference>
<organism evidence="13 14">
    <name type="scientific">Arsukibacterium tuosuense</name>
    <dbReference type="NCBI Taxonomy" id="1323745"/>
    <lineage>
        <taxon>Bacteria</taxon>
        <taxon>Pseudomonadati</taxon>
        <taxon>Pseudomonadota</taxon>
        <taxon>Gammaproteobacteria</taxon>
        <taxon>Chromatiales</taxon>
        <taxon>Chromatiaceae</taxon>
        <taxon>Arsukibacterium</taxon>
    </lineage>
</organism>
<reference evidence="14" key="1">
    <citation type="submission" date="2017-09" db="EMBL/GenBank/DDBJ databases">
        <authorList>
            <person name="Varghese N."/>
            <person name="Submissions S."/>
        </authorList>
    </citation>
    <scope>NUCLEOTIDE SEQUENCE [LARGE SCALE GENOMIC DNA]</scope>
    <source>
        <strain evidence="14">CGMCC 1.12461</strain>
    </source>
</reference>
<keyword evidence="10" id="KW-0732">Signal</keyword>
<dbReference type="InterPro" id="IPR037066">
    <property type="entry name" value="Plug_dom_sf"/>
</dbReference>
<dbReference type="InterPro" id="IPR036942">
    <property type="entry name" value="Beta-barrel_TonB_sf"/>
</dbReference>
<dbReference type="Gene3D" id="2.170.130.10">
    <property type="entry name" value="TonB-dependent receptor, plug domain"/>
    <property type="match status" value="1"/>
</dbReference>
<dbReference type="SUPFAM" id="SSF56935">
    <property type="entry name" value="Porins"/>
    <property type="match status" value="1"/>
</dbReference>
<dbReference type="Gene3D" id="2.60.40.1120">
    <property type="entry name" value="Carboxypeptidase-like, regulatory domain"/>
    <property type="match status" value="1"/>
</dbReference>
<gene>
    <name evidence="13" type="ORF">SAMN06297280_3567</name>
</gene>
<dbReference type="PROSITE" id="PS52016">
    <property type="entry name" value="TONB_DEPENDENT_REC_3"/>
    <property type="match status" value="1"/>
</dbReference>
<dbReference type="InterPro" id="IPR012910">
    <property type="entry name" value="Plug_dom"/>
</dbReference>
<dbReference type="PANTHER" id="PTHR40980:SF4">
    <property type="entry name" value="TONB-DEPENDENT RECEPTOR-LIKE BETA-BARREL DOMAIN-CONTAINING PROTEIN"/>
    <property type="match status" value="1"/>
</dbReference>
<keyword evidence="5 9" id="KW-0798">TonB box</keyword>
<evidence type="ECO:0000256" key="3">
    <source>
        <dbReference type="ARBA" id="ARBA00022452"/>
    </source>
</evidence>
<dbReference type="Proteomes" id="UP000219353">
    <property type="component" value="Unassembled WGS sequence"/>
</dbReference>
<dbReference type="EMBL" id="OBEB01000009">
    <property type="protein sequence ID" value="SNY59286.1"/>
    <property type="molecule type" value="Genomic_DNA"/>
</dbReference>
<keyword evidence="3 8" id="KW-1134">Transmembrane beta strand</keyword>
<feature type="domain" description="TonB-dependent receptor-like beta-barrel" evidence="11">
    <location>
        <begin position="448"/>
        <end position="901"/>
    </location>
</feature>